<reference evidence="4" key="1">
    <citation type="submission" date="2017-10" db="EMBL/GenBank/DDBJ databases">
        <title>Whole genome sequencing of members of genus Pseudoxanthomonas.</title>
        <authorList>
            <person name="Kumar S."/>
            <person name="Bansal K."/>
            <person name="Kaur A."/>
            <person name="Patil P."/>
            <person name="Sharma S."/>
            <person name="Patil P.B."/>
        </authorList>
    </citation>
    <scope>NUCLEOTIDE SEQUENCE</scope>
    <source>
        <strain evidence="4">DSM 22914</strain>
    </source>
</reference>
<keyword evidence="1" id="KW-0378">Hydrolase</keyword>
<dbReference type="Gene3D" id="2.60.120.260">
    <property type="entry name" value="Galactose-binding domain-like"/>
    <property type="match status" value="1"/>
</dbReference>
<dbReference type="RefSeq" id="WP_162124807.1">
    <property type="nucleotide sequence ID" value="NZ_PDWK01000046.1"/>
</dbReference>
<keyword evidence="5" id="KW-1185">Reference proteome</keyword>
<dbReference type="Pfam" id="PF08530">
    <property type="entry name" value="PepX_C"/>
    <property type="match status" value="1"/>
</dbReference>
<dbReference type="NCBIfam" id="TIGR00976">
    <property type="entry name" value="CocE_NonD"/>
    <property type="match status" value="1"/>
</dbReference>
<gene>
    <name evidence="4" type="ORF">CR938_09640</name>
</gene>
<feature type="domain" description="Xaa-Pro dipeptidyl-peptidase C-terminal" evidence="3">
    <location>
        <begin position="371"/>
        <end position="625"/>
    </location>
</feature>
<dbReference type="InterPro" id="IPR029058">
    <property type="entry name" value="AB_hydrolase_fold"/>
</dbReference>
<dbReference type="InterPro" id="IPR005674">
    <property type="entry name" value="CocE/Ser_esterase"/>
</dbReference>
<dbReference type="SUPFAM" id="SSF49785">
    <property type="entry name" value="Galactose-binding domain-like"/>
    <property type="match status" value="1"/>
</dbReference>
<dbReference type="EMBL" id="PDWK01000046">
    <property type="protein sequence ID" value="KAF1688513.1"/>
    <property type="molecule type" value="Genomic_DNA"/>
</dbReference>
<organism evidence="4 5">
    <name type="scientific">Pseudoxanthomonas taiwanensis</name>
    <dbReference type="NCBI Taxonomy" id="176598"/>
    <lineage>
        <taxon>Bacteria</taxon>
        <taxon>Pseudomonadati</taxon>
        <taxon>Pseudomonadota</taxon>
        <taxon>Gammaproteobacteria</taxon>
        <taxon>Lysobacterales</taxon>
        <taxon>Lysobacteraceae</taxon>
        <taxon>Pseudoxanthomonas</taxon>
    </lineage>
</organism>
<dbReference type="SUPFAM" id="SSF53474">
    <property type="entry name" value="alpha/beta-Hydrolases"/>
    <property type="match status" value="1"/>
</dbReference>
<dbReference type="InterPro" id="IPR008979">
    <property type="entry name" value="Galactose-bd-like_sf"/>
</dbReference>
<evidence type="ECO:0000259" key="3">
    <source>
        <dbReference type="SMART" id="SM00939"/>
    </source>
</evidence>
<sequence length="631" mass="68873">MVGSKGKRLARLALLLAAVVPAAPAENLARYSEDGLRAELAGIAEAETAVLVPMRDGVGLSTNIWRPKGATGRLPTVLWKTPYNEHNLRGRAAQLAIEAVRRGYAFVVQSERGRYFSQGEYQILGHPQTDGWDTLDWIAAQPWSNGKVGTLGCSSSAEWQLALAAMSHPAHAAMVPMAAGAGIGKVGRFQEQGNFYTGGVPRTLFAVWMYGVDNPLRAQLPQDLAGPMRARVAQYNDLHAAKPKVEWQTHIRHLPYAELLSSLGEPPATFEQFIARTPADPAWREGGLYHDDMGWGVPALWFNSWYDVSIGPNLELFNHARGVNTDPEASANQYVVIGPNPHCQFWQLGPDYTVGARKVGDASFPVSEQVWAFFDRWLKGDRKAFPSSTPKVRYFTIGLDKWQADEQWPPKAARPVRLYLRSGGRANSLYGDGRLASDPPGDEPADRYTYDPANPVQTIGGGDCCNGGLVVPGAFDQRPVEARHDVLVYTSDPLEEPLEVSGFVEAVLNVSSSAPDTDFAVRLVDVAPDGTAWIVGDTILRARYRDGYETPAPMEPGRVYTLRPTPIATSIRFGKGHRIRVEVTSSNFPKFARNLNTGGPNETESTPVVAENAVHHSAGAASYIELPVVAR</sequence>
<dbReference type="GO" id="GO:0008239">
    <property type="term" value="F:dipeptidyl-peptidase activity"/>
    <property type="evidence" value="ECO:0007669"/>
    <property type="project" value="InterPro"/>
</dbReference>
<dbReference type="InterPro" id="IPR013736">
    <property type="entry name" value="Xaa-Pro_dipept_C"/>
</dbReference>
<name>A0A921P387_9GAMM</name>
<dbReference type="PANTHER" id="PTHR43056:SF10">
    <property type="entry name" value="COCE_NOND FAMILY, PUTATIVE (AFU_ORTHOLOGUE AFUA_7G00600)-RELATED"/>
    <property type="match status" value="1"/>
</dbReference>
<dbReference type="Gene3D" id="1.10.3020.10">
    <property type="entry name" value="alpha-amino acid ester hydrolase ( Helical cap domain)"/>
    <property type="match status" value="1"/>
</dbReference>
<dbReference type="InterPro" id="IPR050585">
    <property type="entry name" value="Xaa-Pro_dipeptidyl-ppase/CocE"/>
</dbReference>
<dbReference type="OrthoDB" id="9806163at2"/>
<evidence type="ECO:0000256" key="2">
    <source>
        <dbReference type="SAM" id="SignalP"/>
    </source>
</evidence>
<dbReference type="Proteomes" id="UP000717981">
    <property type="component" value="Unassembled WGS sequence"/>
</dbReference>
<evidence type="ECO:0000313" key="5">
    <source>
        <dbReference type="Proteomes" id="UP000717981"/>
    </source>
</evidence>
<proteinExistence type="predicted"/>
<dbReference type="AlphaFoldDB" id="A0A921P387"/>
<comment type="caution">
    <text evidence="4">The sequence shown here is derived from an EMBL/GenBank/DDBJ whole genome shotgun (WGS) entry which is preliminary data.</text>
</comment>
<feature type="signal peptide" evidence="2">
    <location>
        <begin position="1"/>
        <end position="25"/>
    </location>
</feature>
<dbReference type="SMART" id="SM00939">
    <property type="entry name" value="PepX_C"/>
    <property type="match status" value="1"/>
</dbReference>
<dbReference type="InterPro" id="IPR000383">
    <property type="entry name" value="Xaa-Pro-like_dom"/>
</dbReference>
<protein>
    <submittedName>
        <fullName evidence="4">Acylase</fullName>
    </submittedName>
</protein>
<feature type="chain" id="PRO_5037174212" evidence="2">
    <location>
        <begin position="26"/>
        <end position="631"/>
    </location>
</feature>
<evidence type="ECO:0000256" key="1">
    <source>
        <dbReference type="ARBA" id="ARBA00022801"/>
    </source>
</evidence>
<dbReference type="Pfam" id="PF02129">
    <property type="entry name" value="Peptidase_S15"/>
    <property type="match status" value="1"/>
</dbReference>
<keyword evidence="2" id="KW-0732">Signal</keyword>
<evidence type="ECO:0000313" key="4">
    <source>
        <dbReference type="EMBL" id="KAF1688513.1"/>
    </source>
</evidence>
<dbReference type="Gene3D" id="3.40.50.1820">
    <property type="entry name" value="alpha/beta hydrolase"/>
    <property type="match status" value="1"/>
</dbReference>
<accession>A0A921P387</accession>
<dbReference type="PANTHER" id="PTHR43056">
    <property type="entry name" value="PEPTIDASE S9 PROLYL OLIGOPEPTIDASE"/>
    <property type="match status" value="1"/>
</dbReference>